<evidence type="ECO:0000256" key="2">
    <source>
        <dbReference type="SAM" id="SignalP"/>
    </source>
</evidence>
<feature type="chain" id="PRO_5030958022" description="MD-2-related lipid-recognition domain-containing protein" evidence="2">
    <location>
        <begin position="18"/>
        <end position="198"/>
    </location>
</feature>
<evidence type="ECO:0000259" key="3">
    <source>
        <dbReference type="SMART" id="SM00737"/>
    </source>
</evidence>
<dbReference type="EMBL" id="HBIQ01053964">
    <property type="protein sequence ID" value="CAE0562036.1"/>
    <property type="molecule type" value="Transcribed_RNA"/>
</dbReference>
<reference evidence="4" key="1">
    <citation type="submission" date="2021-01" db="EMBL/GenBank/DDBJ databases">
        <authorList>
            <person name="Corre E."/>
            <person name="Pelletier E."/>
            <person name="Niang G."/>
            <person name="Scheremetjew M."/>
            <person name="Finn R."/>
            <person name="Kale V."/>
            <person name="Holt S."/>
            <person name="Cochrane G."/>
            <person name="Meng A."/>
            <person name="Brown T."/>
            <person name="Cohen L."/>
        </authorList>
    </citation>
    <scope>NUCLEOTIDE SEQUENCE</scope>
    <source>
        <strain evidence="4">SPMC142</strain>
    </source>
</reference>
<name>A0A7S3WKB2_9SPIT</name>
<feature type="domain" description="MD-2-related lipid-recognition" evidence="3">
    <location>
        <begin position="20"/>
        <end position="140"/>
    </location>
</feature>
<feature type="compositionally biased region" description="Polar residues" evidence="1">
    <location>
        <begin position="180"/>
        <end position="198"/>
    </location>
</feature>
<dbReference type="SUPFAM" id="SSF81296">
    <property type="entry name" value="E set domains"/>
    <property type="match status" value="1"/>
</dbReference>
<dbReference type="Pfam" id="PF02221">
    <property type="entry name" value="E1_DerP2_DerF2"/>
    <property type="match status" value="1"/>
</dbReference>
<dbReference type="InterPro" id="IPR003172">
    <property type="entry name" value="ML_dom"/>
</dbReference>
<dbReference type="Gene3D" id="2.60.40.770">
    <property type="match status" value="1"/>
</dbReference>
<protein>
    <recommendedName>
        <fullName evidence="3">MD-2-related lipid-recognition domain-containing protein</fullName>
    </recommendedName>
</protein>
<evidence type="ECO:0000313" key="4">
    <source>
        <dbReference type="EMBL" id="CAE0562036.1"/>
    </source>
</evidence>
<keyword evidence="2" id="KW-0732">Signal</keyword>
<feature type="region of interest" description="Disordered" evidence="1">
    <location>
        <begin position="158"/>
        <end position="198"/>
    </location>
</feature>
<evidence type="ECO:0000256" key="1">
    <source>
        <dbReference type="SAM" id="MobiDB-lite"/>
    </source>
</evidence>
<gene>
    <name evidence="4" type="ORF">SACU0126_LOCUS17210</name>
</gene>
<accession>A0A7S3WKB2</accession>
<feature type="signal peptide" evidence="2">
    <location>
        <begin position="1"/>
        <end position="17"/>
    </location>
</feature>
<organism evidence="4">
    <name type="scientific">Strombidinopsis acuminata</name>
    <dbReference type="NCBI Taxonomy" id="141414"/>
    <lineage>
        <taxon>Eukaryota</taxon>
        <taxon>Sar</taxon>
        <taxon>Alveolata</taxon>
        <taxon>Ciliophora</taxon>
        <taxon>Intramacronucleata</taxon>
        <taxon>Spirotrichea</taxon>
        <taxon>Choreotrichia</taxon>
        <taxon>Choreotrichida</taxon>
        <taxon>Strombidinopsidae</taxon>
        <taxon>Strombidinopsis</taxon>
    </lineage>
</organism>
<proteinExistence type="predicted"/>
<dbReference type="SMART" id="SM00737">
    <property type="entry name" value="ML"/>
    <property type="match status" value="1"/>
</dbReference>
<sequence length="198" mass="21021">MRAPLLPLLFGLRALLAHEFKPCSSVDHLHISSLQVKPDEPVPGEPVSVLVNVLPDVQIAQASIHIRVELFGVPVPGADLTLDLCKVHSCPIPANKNASVDITYSISKLVPSGIMPTILVNMTNTSKPPQSQLGCFQFEVSIADLLLGNKSNELPSTISISGPRMSSPPDTSMPIVGELATSSSTTPRLTSFPGTVKQ</sequence>
<dbReference type="AlphaFoldDB" id="A0A7S3WKB2"/>
<dbReference type="InterPro" id="IPR014756">
    <property type="entry name" value="Ig_E-set"/>
</dbReference>